<feature type="domain" description="Bromodomain associated" evidence="8">
    <location>
        <begin position="6"/>
        <end position="104"/>
    </location>
</feature>
<dbReference type="Proteomes" id="UP000247409">
    <property type="component" value="Unassembled WGS sequence"/>
</dbReference>
<dbReference type="CDD" id="cd00076">
    <property type="entry name" value="HFD_SF"/>
    <property type="match status" value="1"/>
</dbReference>
<dbReference type="OrthoDB" id="436852at2759"/>
<dbReference type="InterPro" id="IPR019473">
    <property type="entry name" value="TFIID_su8_C"/>
</dbReference>
<keyword evidence="9" id="KW-0396">Initiation factor</keyword>
<dbReference type="CDD" id="cd08049">
    <property type="entry name" value="TAF8"/>
    <property type="match status" value="1"/>
</dbReference>
<comment type="similarity">
    <text evidence="2">Belongs to the TAF8 family.</text>
</comment>
<sequence length="308" mass="33677">MADGVEAFAHHLMRVVCAQIVYATAENVSSKKSLTKNAPKKQPVSASTISVTESVIDAFADVAEAFAETLGRAANNYTEHAGRTSSSTDDVFLAVEALSHGTHSTMKDLVKYAMFTEVPFPYQVPEFPAPPPPSKKPEDLYVRSEEHSEPPQKPYIEPWMPPMPSPHTYIATAVYSTTNNKKKDAVEIGERRRAVEKSLAQLKEAQRKDDDSSLLAAVAAAVPDNPFLAPPVIGNSRVYDENLVDGPRDLIEDAYANNANAITDSNMKDVSEIVSKTNASDQKKQRVERILAEAGNELEDPELIEPNP</sequence>
<dbReference type="SUPFAM" id="SSF47113">
    <property type="entry name" value="Histone-fold"/>
    <property type="match status" value="1"/>
</dbReference>
<dbReference type="EMBL" id="NBIV01000015">
    <property type="protein sequence ID" value="PXF48269.1"/>
    <property type="molecule type" value="Genomic_DNA"/>
</dbReference>
<proteinExistence type="inferred from homology"/>
<dbReference type="PANTHER" id="PTHR46338:SF1">
    <property type="entry name" value="TRANSCRIPTION INITIATION FACTOR TFIID SUBUNIT 8"/>
    <property type="match status" value="1"/>
</dbReference>
<organism evidence="9 10">
    <name type="scientific">Gracilariopsis chorda</name>
    <dbReference type="NCBI Taxonomy" id="448386"/>
    <lineage>
        <taxon>Eukaryota</taxon>
        <taxon>Rhodophyta</taxon>
        <taxon>Florideophyceae</taxon>
        <taxon>Rhodymeniophycidae</taxon>
        <taxon>Gracilariales</taxon>
        <taxon>Gracilariaceae</taxon>
        <taxon>Gracilariopsis</taxon>
    </lineage>
</organism>
<feature type="compositionally biased region" description="Basic and acidic residues" evidence="7">
    <location>
        <begin position="135"/>
        <end position="150"/>
    </location>
</feature>
<dbReference type="InterPro" id="IPR037818">
    <property type="entry name" value="TAF8"/>
</dbReference>
<evidence type="ECO:0000259" key="8">
    <source>
        <dbReference type="SMART" id="SM00576"/>
    </source>
</evidence>
<dbReference type="Gene3D" id="1.10.20.10">
    <property type="entry name" value="Histone, subunit A"/>
    <property type="match status" value="1"/>
</dbReference>
<accession>A0A2V3J1P3</accession>
<reference evidence="9 10" key="1">
    <citation type="journal article" date="2018" name="Mol. Biol. Evol.">
        <title>Analysis of the draft genome of the red seaweed Gracilariopsis chorda provides insights into genome size evolution in Rhodophyta.</title>
        <authorList>
            <person name="Lee J."/>
            <person name="Yang E.C."/>
            <person name="Graf L."/>
            <person name="Yang J.H."/>
            <person name="Qiu H."/>
            <person name="Zel Zion U."/>
            <person name="Chan C.X."/>
            <person name="Stephens T.G."/>
            <person name="Weber A.P.M."/>
            <person name="Boo G.H."/>
            <person name="Boo S.M."/>
            <person name="Kim K.M."/>
            <person name="Shin Y."/>
            <person name="Jung M."/>
            <person name="Lee S.J."/>
            <person name="Yim H.S."/>
            <person name="Lee J.H."/>
            <person name="Bhattacharya D."/>
            <person name="Yoon H.S."/>
        </authorList>
    </citation>
    <scope>NUCLEOTIDE SEQUENCE [LARGE SCALE GENOMIC DNA]</scope>
    <source>
        <strain evidence="9 10">SKKU-2015</strain>
        <tissue evidence="9">Whole body</tissue>
    </source>
</reference>
<dbReference type="STRING" id="448386.A0A2V3J1P3"/>
<evidence type="ECO:0000256" key="2">
    <source>
        <dbReference type="ARBA" id="ARBA00008767"/>
    </source>
</evidence>
<name>A0A2V3J1P3_9FLOR</name>
<evidence type="ECO:0000256" key="1">
    <source>
        <dbReference type="ARBA" id="ARBA00004123"/>
    </source>
</evidence>
<comment type="caution">
    <text evidence="9">The sequence shown here is derived from an EMBL/GenBank/DDBJ whole genome shotgun (WGS) entry which is preliminary data.</text>
</comment>
<evidence type="ECO:0000256" key="7">
    <source>
        <dbReference type="SAM" id="MobiDB-lite"/>
    </source>
</evidence>
<dbReference type="InterPro" id="IPR009072">
    <property type="entry name" value="Histone-fold"/>
</dbReference>
<comment type="subcellular location">
    <subcellularLocation>
        <location evidence="1">Nucleus</location>
    </subcellularLocation>
</comment>
<keyword evidence="5" id="KW-0804">Transcription</keyword>
<dbReference type="GO" id="GO:0046982">
    <property type="term" value="F:protein heterodimerization activity"/>
    <property type="evidence" value="ECO:0007669"/>
    <property type="project" value="InterPro"/>
</dbReference>
<gene>
    <name evidence="9" type="ORF">BWQ96_01958</name>
</gene>
<keyword evidence="9" id="KW-0648">Protein biosynthesis</keyword>
<dbReference type="Pfam" id="PF10406">
    <property type="entry name" value="TAF8_C"/>
    <property type="match status" value="1"/>
</dbReference>
<evidence type="ECO:0000256" key="5">
    <source>
        <dbReference type="ARBA" id="ARBA00023163"/>
    </source>
</evidence>
<dbReference type="Pfam" id="PF07524">
    <property type="entry name" value="Bromo_TP"/>
    <property type="match status" value="1"/>
</dbReference>
<feature type="region of interest" description="Disordered" evidence="7">
    <location>
        <begin position="126"/>
        <end position="157"/>
    </location>
</feature>
<dbReference type="InterPro" id="IPR006565">
    <property type="entry name" value="BTP"/>
</dbReference>
<dbReference type="AlphaFoldDB" id="A0A2V3J1P3"/>
<dbReference type="GO" id="GO:0005669">
    <property type="term" value="C:transcription factor TFIID complex"/>
    <property type="evidence" value="ECO:0007669"/>
    <property type="project" value="InterPro"/>
</dbReference>
<dbReference type="SMART" id="SM00576">
    <property type="entry name" value="BTP"/>
    <property type="match status" value="1"/>
</dbReference>
<evidence type="ECO:0000256" key="3">
    <source>
        <dbReference type="ARBA" id="ARBA00017307"/>
    </source>
</evidence>
<dbReference type="PANTHER" id="PTHR46338">
    <property type="entry name" value="TRANSCRIPTION INITIATION FACTOR TFIID SUBUNIT 8"/>
    <property type="match status" value="1"/>
</dbReference>
<dbReference type="GO" id="GO:0003743">
    <property type="term" value="F:translation initiation factor activity"/>
    <property type="evidence" value="ECO:0007669"/>
    <property type="project" value="UniProtKB-KW"/>
</dbReference>
<keyword evidence="6" id="KW-0539">Nucleus</keyword>
<keyword evidence="4" id="KW-0805">Transcription regulation</keyword>
<evidence type="ECO:0000313" key="9">
    <source>
        <dbReference type="EMBL" id="PXF48269.1"/>
    </source>
</evidence>
<evidence type="ECO:0000313" key="10">
    <source>
        <dbReference type="Proteomes" id="UP000247409"/>
    </source>
</evidence>
<keyword evidence="10" id="KW-1185">Reference proteome</keyword>
<protein>
    <recommendedName>
        <fullName evidence="3">Transcription initiation factor TFIID subunit 8</fullName>
    </recommendedName>
</protein>
<evidence type="ECO:0000256" key="4">
    <source>
        <dbReference type="ARBA" id="ARBA00023015"/>
    </source>
</evidence>
<evidence type="ECO:0000256" key="6">
    <source>
        <dbReference type="ARBA" id="ARBA00023242"/>
    </source>
</evidence>